<dbReference type="InterPro" id="IPR026387">
    <property type="entry name" value="OMP_w_GlyGly"/>
</dbReference>
<keyword evidence="3" id="KW-1185">Reference proteome</keyword>
<dbReference type="AlphaFoldDB" id="A0A7W2ITL4"/>
<keyword evidence="1" id="KW-0732">Signal</keyword>
<dbReference type="InterPro" id="IPR011250">
    <property type="entry name" value="OMP/PagP_B-barrel"/>
</dbReference>
<evidence type="ECO:0000313" key="2">
    <source>
        <dbReference type="EMBL" id="MBA5762666.1"/>
    </source>
</evidence>
<dbReference type="NCBIfam" id="TIGR04219">
    <property type="entry name" value="OMP_w_GlyGly"/>
    <property type="match status" value="1"/>
</dbReference>
<evidence type="ECO:0000256" key="1">
    <source>
        <dbReference type="SAM" id="SignalP"/>
    </source>
</evidence>
<proteinExistence type="predicted"/>
<accession>A0A7W2ITL4</accession>
<gene>
    <name evidence="2" type="ORF">H2O73_09960</name>
</gene>
<dbReference type="EMBL" id="JACFYF010000005">
    <property type="protein sequence ID" value="MBA5762666.1"/>
    <property type="molecule type" value="Genomic_DNA"/>
</dbReference>
<protein>
    <submittedName>
        <fullName evidence="2">TIGR04219 family outer membrane beta-barrel protein</fullName>
    </submittedName>
</protein>
<dbReference type="SUPFAM" id="SSF56925">
    <property type="entry name" value="OMPA-like"/>
    <property type="match status" value="1"/>
</dbReference>
<feature type="signal peptide" evidence="1">
    <location>
        <begin position="1"/>
        <end position="22"/>
    </location>
</feature>
<feature type="chain" id="PRO_5031311966" evidence="1">
    <location>
        <begin position="23"/>
        <end position="218"/>
    </location>
</feature>
<dbReference type="RefSeq" id="WP_182108709.1">
    <property type="nucleotide sequence ID" value="NZ_JACFYF010000005.1"/>
</dbReference>
<sequence>MTRTLHLFVTMMMLLFSTSLMANSFRTTIGADAWLADSKIDDQRRDDDIAPNVFITVEHDLDYVPYVSLRYSSVDGDYAGFDKYDFSFYYRLLERDNMLFDAGVTFTQYNNSYYYAIQSPEQKYDFDELTFNWYAYAELAIPNSSFDIIGQFDFGNSKEIKRADVLAGVQYRVNDEVAIRAGYRVVDLELDNLATLTPEVTESLIFVNGFFVGAEYRF</sequence>
<evidence type="ECO:0000313" key="3">
    <source>
        <dbReference type="Proteomes" id="UP000571701"/>
    </source>
</evidence>
<organism evidence="2 3">
    <name type="scientific">Vibrio marinisediminis</name>
    <dbReference type="NCBI Taxonomy" id="2758441"/>
    <lineage>
        <taxon>Bacteria</taxon>
        <taxon>Pseudomonadati</taxon>
        <taxon>Pseudomonadota</taxon>
        <taxon>Gammaproteobacteria</taxon>
        <taxon>Vibrionales</taxon>
        <taxon>Vibrionaceae</taxon>
        <taxon>Vibrio</taxon>
    </lineage>
</organism>
<reference evidence="2 3" key="1">
    <citation type="submission" date="2020-07" db="EMBL/GenBank/DDBJ databases">
        <title>Vibrio marinisediminis sp. nov., isolated from marine sediment.</title>
        <authorList>
            <person name="Ji X."/>
        </authorList>
    </citation>
    <scope>NUCLEOTIDE SEQUENCE [LARGE SCALE GENOMIC DNA]</scope>
    <source>
        <strain evidence="2 3">404</strain>
    </source>
</reference>
<comment type="caution">
    <text evidence="2">The sequence shown here is derived from an EMBL/GenBank/DDBJ whole genome shotgun (WGS) entry which is preliminary data.</text>
</comment>
<dbReference type="Proteomes" id="UP000571701">
    <property type="component" value="Unassembled WGS sequence"/>
</dbReference>
<name>A0A7W2ITL4_9VIBR</name>